<evidence type="ECO:0000259" key="2">
    <source>
        <dbReference type="Pfam" id="PF13340"/>
    </source>
</evidence>
<reference evidence="3 4" key="1">
    <citation type="journal article" date="2021" name="Int. J. Syst. Evol. Microbiol.">
        <title>Reticulibacter mediterranei gen. nov., sp. nov., within the new family Reticulibacteraceae fam. nov., and Ktedonospora formicarum gen. nov., sp. nov., Ktedonobacter robiniae sp. nov., Dictyobacter formicarum sp. nov. and Dictyobacter arantiisoli sp. nov., belonging to the class Ktedonobacteria.</title>
        <authorList>
            <person name="Yabe S."/>
            <person name="Zheng Y."/>
            <person name="Wang C.M."/>
            <person name="Sakai Y."/>
            <person name="Abe K."/>
            <person name="Yokota A."/>
            <person name="Donadio S."/>
            <person name="Cavaletti L."/>
            <person name="Monciardini P."/>
        </authorList>
    </citation>
    <scope>NUCLEOTIDE SEQUENCE [LARGE SCALE GENOMIC DNA]</scope>
    <source>
        <strain evidence="3 4">SOSP1-9</strain>
    </source>
</reference>
<comment type="caution">
    <text evidence="3">The sequence shown here is derived from an EMBL/GenBank/DDBJ whole genome shotgun (WGS) entry which is preliminary data.</text>
</comment>
<dbReference type="Pfam" id="PF13340">
    <property type="entry name" value="DUF4096"/>
    <property type="match status" value="1"/>
</dbReference>
<proteinExistence type="predicted"/>
<feature type="region of interest" description="Disordered" evidence="1">
    <location>
        <begin position="96"/>
        <end position="130"/>
    </location>
</feature>
<dbReference type="EMBL" id="BNJJ01000020">
    <property type="protein sequence ID" value="GHO87883.1"/>
    <property type="molecule type" value="Genomic_DNA"/>
</dbReference>
<evidence type="ECO:0000256" key="1">
    <source>
        <dbReference type="SAM" id="MobiDB-lite"/>
    </source>
</evidence>
<organism evidence="3 4">
    <name type="scientific">Dictyobacter formicarum</name>
    <dbReference type="NCBI Taxonomy" id="2778368"/>
    <lineage>
        <taxon>Bacteria</taxon>
        <taxon>Bacillati</taxon>
        <taxon>Chloroflexota</taxon>
        <taxon>Ktedonobacteria</taxon>
        <taxon>Ktedonobacterales</taxon>
        <taxon>Dictyobacteraceae</taxon>
        <taxon>Dictyobacter</taxon>
    </lineage>
</organism>
<sequence length="145" mass="16738">MTNQPTRKPYPSDLTDAQWKILAPLIPEPGAFSPREPIARREIVNGIFYVLRTGCSWRQIPHDLPNGKTVYHYFRRWKRDGTWEKAMTTLRKRVQTQMKREEEPGAAIIDSQSIKTSPVRGSKRGFDGEKKSFSTRLTSFRSLAS</sequence>
<evidence type="ECO:0000313" key="4">
    <source>
        <dbReference type="Proteomes" id="UP000635565"/>
    </source>
</evidence>
<accession>A0ABQ3VPV8</accession>
<feature type="domain" description="Insertion element IS402-like" evidence="2">
    <location>
        <begin position="14"/>
        <end position="86"/>
    </location>
</feature>
<dbReference type="PANTHER" id="PTHR30007:SF0">
    <property type="entry name" value="TRANSPOSASE"/>
    <property type="match status" value="1"/>
</dbReference>
<dbReference type="InterPro" id="IPR025161">
    <property type="entry name" value="IS402-like_dom"/>
</dbReference>
<protein>
    <recommendedName>
        <fullName evidence="2">Insertion element IS402-like domain-containing protein</fullName>
    </recommendedName>
</protein>
<evidence type="ECO:0000313" key="3">
    <source>
        <dbReference type="EMBL" id="GHO87883.1"/>
    </source>
</evidence>
<keyword evidence="4" id="KW-1185">Reference proteome</keyword>
<dbReference type="PANTHER" id="PTHR30007">
    <property type="entry name" value="PHP DOMAIN PROTEIN"/>
    <property type="match status" value="1"/>
</dbReference>
<dbReference type="Proteomes" id="UP000635565">
    <property type="component" value="Unassembled WGS sequence"/>
</dbReference>
<name>A0ABQ3VPV8_9CHLR</name>
<gene>
    <name evidence="3" type="ORF">KSZ_58890</name>
</gene>
<dbReference type="RefSeq" id="WP_201365409.1">
    <property type="nucleotide sequence ID" value="NZ_BNJJ01000020.1"/>
</dbReference>